<dbReference type="EMBL" id="CAJVPY010017275">
    <property type="protein sequence ID" value="CAG8761188.1"/>
    <property type="molecule type" value="Genomic_DNA"/>
</dbReference>
<feature type="non-terminal residue" evidence="1">
    <location>
        <position position="1"/>
    </location>
</feature>
<comment type="caution">
    <text evidence="1">The sequence shown here is derived from an EMBL/GenBank/DDBJ whole genome shotgun (WGS) entry which is preliminary data.</text>
</comment>
<accession>A0A9N9J445</accession>
<organism evidence="1 2">
    <name type="scientific">Dentiscutata erythropus</name>
    <dbReference type="NCBI Taxonomy" id="1348616"/>
    <lineage>
        <taxon>Eukaryota</taxon>
        <taxon>Fungi</taxon>
        <taxon>Fungi incertae sedis</taxon>
        <taxon>Mucoromycota</taxon>
        <taxon>Glomeromycotina</taxon>
        <taxon>Glomeromycetes</taxon>
        <taxon>Diversisporales</taxon>
        <taxon>Gigasporaceae</taxon>
        <taxon>Dentiscutata</taxon>
    </lineage>
</organism>
<proteinExistence type="predicted"/>
<dbReference type="AlphaFoldDB" id="A0A9N9J445"/>
<evidence type="ECO:0000313" key="1">
    <source>
        <dbReference type="EMBL" id="CAG8761188.1"/>
    </source>
</evidence>
<sequence>ENQRVHKEPPVILRLLILSVLDSFDSPGGLFRFSRWWTFSILPVVLDSFDSHEFW</sequence>
<dbReference type="Proteomes" id="UP000789405">
    <property type="component" value="Unassembled WGS sequence"/>
</dbReference>
<protein>
    <submittedName>
        <fullName evidence="1">6743_t:CDS:1</fullName>
    </submittedName>
</protein>
<evidence type="ECO:0000313" key="2">
    <source>
        <dbReference type="Proteomes" id="UP000789405"/>
    </source>
</evidence>
<name>A0A9N9J445_9GLOM</name>
<gene>
    <name evidence="1" type="ORF">DERYTH_LOCUS17829</name>
</gene>
<keyword evidence="2" id="KW-1185">Reference proteome</keyword>
<reference evidence="1" key="1">
    <citation type="submission" date="2021-06" db="EMBL/GenBank/DDBJ databases">
        <authorList>
            <person name="Kallberg Y."/>
            <person name="Tangrot J."/>
            <person name="Rosling A."/>
        </authorList>
    </citation>
    <scope>NUCLEOTIDE SEQUENCE</scope>
    <source>
        <strain evidence="1">MA453B</strain>
    </source>
</reference>